<sequence length="85" mass="9245">MALATAEKKAKLVEKKEGIIEQIKKLQIKIKTINAELEDIDNAEAIDLAKQIVKAGKLEDIKRQLVGSQAVVSKSVKSASESEAE</sequence>
<organism evidence="2 3">
    <name type="scientific">Oryzomonas sagensis</name>
    <dbReference type="NCBI Taxonomy" id="2603857"/>
    <lineage>
        <taxon>Bacteria</taxon>
        <taxon>Pseudomonadati</taxon>
        <taxon>Thermodesulfobacteriota</taxon>
        <taxon>Desulfuromonadia</taxon>
        <taxon>Geobacterales</taxon>
        <taxon>Geobacteraceae</taxon>
        <taxon>Oryzomonas</taxon>
    </lineage>
</organism>
<keyword evidence="3" id="KW-1185">Reference proteome</keyword>
<feature type="coiled-coil region" evidence="1">
    <location>
        <begin position="9"/>
        <end position="43"/>
    </location>
</feature>
<protein>
    <submittedName>
        <fullName evidence="2">Uncharacterized protein</fullName>
    </submittedName>
</protein>
<keyword evidence="1" id="KW-0175">Coiled coil</keyword>
<evidence type="ECO:0000313" key="3">
    <source>
        <dbReference type="Proteomes" id="UP000798046"/>
    </source>
</evidence>
<dbReference type="Proteomes" id="UP000798046">
    <property type="component" value="Unassembled WGS sequence"/>
</dbReference>
<proteinExistence type="predicted"/>
<comment type="caution">
    <text evidence="2">The sequence shown here is derived from an EMBL/GenBank/DDBJ whole genome shotgun (WGS) entry which is preliminary data.</text>
</comment>
<accession>A0ABQ6TL52</accession>
<name>A0ABQ6TL52_9BACT</name>
<reference evidence="2 3" key="1">
    <citation type="journal article" date="2020" name="Microorganisms">
        <title>Description of Three Novel Members in the Family Geobacteraceae, Oryzomonas japonicum gen. nov., sp. nov., Oryzomonas sagensis sp. nov., and Oryzomonas ruber sp. nov.</title>
        <authorList>
            <person name="Xu Z."/>
            <person name="Masuda Y."/>
            <person name="Hayakawa C."/>
            <person name="Ushijima N."/>
            <person name="Kawano K."/>
            <person name="Shiratori Y."/>
            <person name="Senoo K."/>
            <person name="Itoh H."/>
        </authorList>
    </citation>
    <scope>NUCLEOTIDE SEQUENCE [LARGE SCALE GENOMIC DNA]</scope>
    <source>
        <strain evidence="2 3">Red100</strain>
    </source>
</reference>
<gene>
    <name evidence="2" type="ORF">F6V30_14330</name>
</gene>
<dbReference type="EMBL" id="VZRA01000004">
    <property type="protein sequence ID" value="KAB0669010.1"/>
    <property type="molecule type" value="Genomic_DNA"/>
</dbReference>
<evidence type="ECO:0000313" key="2">
    <source>
        <dbReference type="EMBL" id="KAB0669010.1"/>
    </source>
</evidence>
<dbReference type="RefSeq" id="WP_151157641.1">
    <property type="nucleotide sequence ID" value="NZ_VZRA01000004.1"/>
</dbReference>
<evidence type="ECO:0000256" key="1">
    <source>
        <dbReference type="SAM" id="Coils"/>
    </source>
</evidence>